<dbReference type="InterPro" id="IPR001444">
    <property type="entry name" value="Flag_bb_rod_N"/>
</dbReference>
<dbReference type="InterPro" id="IPR011491">
    <property type="entry name" value="FlgE_D2"/>
</dbReference>
<reference evidence="11" key="2">
    <citation type="journal article" date="2016" name="Genome Announc.">
        <title>Draft Genome Sequences of Two Novel Amoeba-Resistant Intranuclear Bacteria, 'Candidatus Berkiella cookevillensis' and 'Candidatus Berkiella aquae'.</title>
        <authorList>
            <person name="Mehari Y.T."/>
            <person name="Arivett B.A."/>
            <person name="Farone A.L."/>
            <person name="Gunderson J.H."/>
            <person name="Farone M.B."/>
        </authorList>
    </citation>
    <scope>NUCLEOTIDE SEQUENCE</scope>
    <source>
        <strain evidence="11">HT99</strain>
    </source>
</reference>
<keyword evidence="10" id="KW-0966">Cell projection</keyword>
<evidence type="ECO:0000256" key="1">
    <source>
        <dbReference type="ARBA" id="ARBA00004117"/>
    </source>
</evidence>
<evidence type="ECO:0000256" key="5">
    <source>
        <dbReference type="RuleBase" id="RU362116"/>
    </source>
</evidence>
<feature type="domain" description="Flagellar basal body rod protein N-terminal" evidence="6">
    <location>
        <begin position="4"/>
        <end position="33"/>
    </location>
</feature>
<evidence type="ECO:0000256" key="3">
    <source>
        <dbReference type="ARBA" id="ARBA00019015"/>
    </source>
</evidence>
<feature type="domain" description="Flagellar basal-body/hook protein C-terminal" evidence="7">
    <location>
        <begin position="605"/>
        <end position="650"/>
    </location>
</feature>
<dbReference type="PANTHER" id="PTHR30435">
    <property type="entry name" value="FLAGELLAR PROTEIN"/>
    <property type="match status" value="1"/>
</dbReference>
<feature type="domain" description="Flagellar hook protein FlgE/F/G-like D1" evidence="9">
    <location>
        <begin position="83"/>
        <end position="139"/>
    </location>
</feature>
<dbReference type="EMBL" id="LKAJ01000014">
    <property type="protein sequence ID" value="KRG20294.1"/>
    <property type="molecule type" value="Genomic_DNA"/>
</dbReference>
<keyword evidence="10" id="KW-0969">Cilium</keyword>
<evidence type="ECO:0000313" key="11">
    <source>
        <dbReference type="EMBL" id="MCS5712790.1"/>
    </source>
</evidence>
<dbReference type="AlphaFoldDB" id="A0A0Q9YI35"/>
<dbReference type="Pfam" id="PF22692">
    <property type="entry name" value="LlgE_F_G_D1"/>
    <property type="match status" value="1"/>
</dbReference>
<dbReference type="RefSeq" id="WP_075067285.1">
    <property type="nucleotide sequence ID" value="NZ_LKAJ02000002.1"/>
</dbReference>
<dbReference type="Gene3D" id="2.60.98.20">
    <property type="entry name" value="Flagellar hook protein FlgE"/>
    <property type="match status" value="1"/>
</dbReference>
<dbReference type="EMBL" id="LKAJ02000002">
    <property type="protein sequence ID" value="MCS5712790.1"/>
    <property type="molecule type" value="Genomic_DNA"/>
</dbReference>
<gene>
    <name evidence="10" type="primary">flgE_2</name>
    <name evidence="11" type="ORF">HT99x_015225</name>
    <name evidence="10" type="ORF">HT99x_02686</name>
</gene>
<feature type="domain" description="Flagellar hook protein FlgE D2" evidence="8">
    <location>
        <begin position="160"/>
        <end position="532"/>
    </location>
</feature>
<dbReference type="OrthoDB" id="8578401at2"/>
<dbReference type="PROSITE" id="PS00588">
    <property type="entry name" value="FLAGELLA_BB_ROD"/>
    <property type="match status" value="1"/>
</dbReference>
<dbReference type="InterPro" id="IPR037925">
    <property type="entry name" value="FlgE/F/G-like"/>
</dbReference>
<organism evidence="10">
    <name type="scientific">Candidatus Berkiella aquae</name>
    <dbReference type="NCBI Taxonomy" id="295108"/>
    <lineage>
        <taxon>Bacteria</taxon>
        <taxon>Pseudomonadati</taxon>
        <taxon>Pseudomonadota</taxon>
        <taxon>Gammaproteobacteria</taxon>
        <taxon>Candidatus Berkiellales</taxon>
        <taxon>Candidatus Berkiellaceae</taxon>
        <taxon>Candidatus Berkiella</taxon>
    </lineage>
</organism>
<dbReference type="PATRIC" id="fig|1590043.3.peg.2731"/>
<proteinExistence type="inferred from homology"/>
<dbReference type="InterPro" id="IPR053967">
    <property type="entry name" value="LlgE_F_G-like_D1"/>
</dbReference>
<comment type="subcellular location">
    <subcellularLocation>
        <location evidence="1 5">Bacterial flagellum basal body</location>
    </subcellularLocation>
</comment>
<dbReference type="InterPro" id="IPR020013">
    <property type="entry name" value="Flagellar_FlgE/F/G"/>
</dbReference>
<dbReference type="GO" id="GO:0005829">
    <property type="term" value="C:cytosol"/>
    <property type="evidence" value="ECO:0007669"/>
    <property type="project" value="TreeGrafter"/>
</dbReference>
<dbReference type="SUPFAM" id="SSF117143">
    <property type="entry name" value="Flagellar hook protein flgE"/>
    <property type="match status" value="2"/>
</dbReference>
<evidence type="ECO:0000256" key="4">
    <source>
        <dbReference type="ARBA" id="ARBA00023143"/>
    </source>
</evidence>
<dbReference type="Pfam" id="PF06429">
    <property type="entry name" value="Flg_bbr_C"/>
    <property type="match status" value="1"/>
</dbReference>
<protein>
    <recommendedName>
        <fullName evidence="3 5">Flagellar hook protein FlgE</fullName>
    </recommendedName>
</protein>
<keyword evidence="10" id="KW-0282">Flagellum</keyword>
<comment type="caution">
    <text evidence="10">The sequence shown here is derived from an EMBL/GenBank/DDBJ whole genome shotgun (WGS) entry which is preliminary data.</text>
</comment>
<dbReference type="GO" id="GO:0009424">
    <property type="term" value="C:bacterial-type flagellum hook"/>
    <property type="evidence" value="ECO:0007669"/>
    <property type="project" value="TreeGrafter"/>
</dbReference>
<dbReference type="Proteomes" id="UP000051497">
    <property type="component" value="Unassembled WGS sequence"/>
</dbReference>
<dbReference type="Pfam" id="PF00460">
    <property type="entry name" value="Flg_bb_rod"/>
    <property type="match status" value="1"/>
</dbReference>
<dbReference type="GO" id="GO:0071978">
    <property type="term" value="P:bacterial-type flagellum-dependent swarming motility"/>
    <property type="evidence" value="ECO:0007669"/>
    <property type="project" value="TreeGrafter"/>
</dbReference>
<reference evidence="11" key="3">
    <citation type="submission" date="2021-06" db="EMBL/GenBank/DDBJ databases">
        <title>Genomic Description and Analysis of Intracellular Bacteria, Candidatus Berkiella cookevillensis and Candidatus Berkiella aquae.</title>
        <authorList>
            <person name="Kidane D.T."/>
            <person name="Mehari Y.T."/>
            <person name="Rice F.C."/>
            <person name="Arivett B.A."/>
            <person name="Farone A.L."/>
            <person name="Berk S.G."/>
            <person name="Farone M.B."/>
        </authorList>
    </citation>
    <scope>NUCLEOTIDE SEQUENCE</scope>
    <source>
        <strain evidence="11">HT99</strain>
    </source>
</reference>
<dbReference type="InterPro" id="IPR037058">
    <property type="entry name" value="Falgellar_hook_FlgE_sf"/>
</dbReference>
<dbReference type="InterPro" id="IPR010930">
    <property type="entry name" value="Flg_bb/hook_C_dom"/>
</dbReference>
<name>A0A0Q9YI35_9GAMM</name>
<dbReference type="GO" id="GO:0009425">
    <property type="term" value="C:bacterial-type flagellum basal body"/>
    <property type="evidence" value="ECO:0007669"/>
    <property type="project" value="UniProtKB-SubCell"/>
</dbReference>
<keyword evidence="12" id="KW-1185">Reference proteome</keyword>
<accession>A0A0Q9YI35</accession>
<dbReference type="NCBIfam" id="TIGR03506">
    <property type="entry name" value="FlgEFG_subfam"/>
    <property type="match status" value="2"/>
</dbReference>
<dbReference type="STRING" id="295108.HT99x_02686"/>
<evidence type="ECO:0000259" key="7">
    <source>
        <dbReference type="Pfam" id="PF06429"/>
    </source>
</evidence>
<dbReference type="PANTHER" id="PTHR30435:SF1">
    <property type="entry name" value="FLAGELLAR HOOK PROTEIN FLGE"/>
    <property type="match status" value="1"/>
</dbReference>
<reference evidence="10" key="1">
    <citation type="submission" date="2015-09" db="EMBL/GenBank/DDBJ databases">
        <title>Draft Genome Sequences of Two Novel Amoeba-resistant Intranuclear Bacteria, Candidatus Berkiella cookevillensis and Candidatus Berkiella aquae.</title>
        <authorList>
            <person name="Mehari Y.T."/>
            <person name="Arivett B.A."/>
            <person name="Farone A.L."/>
            <person name="Gunderson J.H."/>
            <person name="Farone M.B."/>
        </authorList>
    </citation>
    <scope>NUCLEOTIDE SEQUENCE [LARGE SCALE GENOMIC DNA]</scope>
    <source>
        <strain evidence="10">HT99</strain>
    </source>
</reference>
<comment type="similarity">
    <text evidence="2 5">Belongs to the flagella basal body rod proteins family.</text>
</comment>
<comment type="function">
    <text evidence="5">A flexible structure which links the flagellar filament to the drive apparatus in the basal body.</text>
</comment>
<evidence type="ECO:0000313" key="12">
    <source>
        <dbReference type="Proteomes" id="UP000051497"/>
    </source>
</evidence>
<evidence type="ECO:0000313" key="10">
    <source>
        <dbReference type="EMBL" id="KRG20294.1"/>
    </source>
</evidence>
<keyword evidence="4 5" id="KW-0975">Bacterial flagellum</keyword>
<evidence type="ECO:0000256" key="2">
    <source>
        <dbReference type="ARBA" id="ARBA00009677"/>
    </source>
</evidence>
<evidence type="ECO:0000259" key="6">
    <source>
        <dbReference type="Pfam" id="PF00460"/>
    </source>
</evidence>
<dbReference type="InterPro" id="IPR019776">
    <property type="entry name" value="Flagellar_basal_body_rod_CS"/>
</dbReference>
<evidence type="ECO:0000259" key="8">
    <source>
        <dbReference type="Pfam" id="PF07559"/>
    </source>
</evidence>
<evidence type="ECO:0000259" key="9">
    <source>
        <dbReference type="Pfam" id="PF22692"/>
    </source>
</evidence>
<sequence>MGFNSALSGLKATSSELNVISNNIANVSTNGFKSSRTEFADIYANSSLGGGKTAIGSGVVLSAVTQQFSQGQIGFTDNNLDLAVSGKGFFVLSNNGSIAYSRAGSFGVDKNGYIVNDSDHHLRGFLADSSGSITGAQTDLQINSATLAPKPTSTVSVNVNLDATAEPPTAPFIAGFTPAQPPDPTTYNSSTSTTVYDSLGNSHIMTSYFVKAHAENTWRAYVGIDGSDVTPTPATPPVGVPPVQYPSGQIASPYTLVFNQSGSYVTNNPATPPTFYGLGPVNSTTSGLVTSGTLPTLNLNDLTINSVAITASGSSSDGSSTTDNAASSIAIAAAINQSTAEHGVTASVNANVVDLGIPSFGNLAAGDFSINGVPITGVNANATDLLGLINGQTATTGVVGSQPGGAGTAILLTAADSRNIQLVTDGIQATGASFANFNLNGGVALNQAQRGTVSLSTTNNQGIIVGGPNPGHASLTAGPQAGIVQSSSDIIDISGWTPTGGAFGPQLMSMNFNNSTQYGAPFSVLALSQNGYSTGLLAGVNVDSSGVIFAKYNNGQSLALGQVALANFGNVQGLNPQGNTSWVETFSSGSALIGAPGTAELGSIQSGALENSNVQLTDELVELIVAQRNFQANAQSIKTEDAVTQTIINLR</sequence>
<dbReference type="Pfam" id="PF07559">
    <property type="entry name" value="FlgE_D2"/>
    <property type="match status" value="1"/>
</dbReference>